<keyword evidence="2" id="KW-1185">Reference proteome</keyword>
<dbReference type="RefSeq" id="WP_306835352.1">
    <property type="nucleotide sequence ID" value="NZ_JAUSRF010000008.1"/>
</dbReference>
<sequence length="116" mass="12287">MEMPFLSTNGRAVFLQAKARVHDLVTVLSTDNGEDARNSVSGNGTGLISYSPPNFQDWRLAANIPTLGEISPVAEAGTQEGCEVMQAFAWQCWKICAVKGLSACVLGAETVVEVAA</sequence>
<protein>
    <submittedName>
        <fullName evidence="1">Uncharacterized protein</fullName>
    </submittedName>
</protein>
<dbReference type="EMBL" id="JAUSRF010000008">
    <property type="protein sequence ID" value="MDP9837890.1"/>
    <property type="molecule type" value="Genomic_DNA"/>
</dbReference>
<proteinExistence type="predicted"/>
<dbReference type="Proteomes" id="UP001241472">
    <property type="component" value="Unassembled WGS sequence"/>
</dbReference>
<accession>A0ABT9PUN2</accession>
<name>A0ABT9PUN2_9HYPH</name>
<reference evidence="1 2" key="1">
    <citation type="submission" date="2023-07" db="EMBL/GenBank/DDBJ databases">
        <title>Sorghum-associated microbial communities from plants grown in Nebraska, USA.</title>
        <authorList>
            <person name="Schachtman D."/>
        </authorList>
    </citation>
    <scope>NUCLEOTIDE SEQUENCE [LARGE SCALE GENOMIC DNA]</scope>
    <source>
        <strain evidence="1 2">DS1307</strain>
    </source>
</reference>
<comment type="caution">
    <text evidence="1">The sequence shown here is derived from an EMBL/GenBank/DDBJ whole genome shotgun (WGS) entry which is preliminary data.</text>
</comment>
<evidence type="ECO:0000313" key="1">
    <source>
        <dbReference type="EMBL" id="MDP9837890.1"/>
    </source>
</evidence>
<gene>
    <name evidence="1" type="ORF">J2T09_002650</name>
</gene>
<organism evidence="1 2">
    <name type="scientific">Neorhizobium huautlense</name>
    <dbReference type="NCBI Taxonomy" id="67774"/>
    <lineage>
        <taxon>Bacteria</taxon>
        <taxon>Pseudomonadati</taxon>
        <taxon>Pseudomonadota</taxon>
        <taxon>Alphaproteobacteria</taxon>
        <taxon>Hyphomicrobiales</taxon>
        <taxon>Rhizobiaceae</taxon>
        <taxon>Rhizobium/Agrobacterium group</taxon>
        <taxon>Neorhizobium</taxon>
    </lineage>
</organism>
<evidence type="ECO:0000313" key="2">
    <source>
        <dbReference type="Proteomes" id="UP001241472"/>
    </source>
</evidence>